<keyword evidence="3 5" id="KW-0863">Zinc-finger</keyword>
<feature type="region of interest" description="Disordered" evidence="7">
    <location>
        <begin position="459"/>
        <end position="488"/>
    </location>
</feature>
<feature type="compositionally biased region" description="Polar residues" evidence="7">
    <location>
        <begin position="884"/>
        <end position="896"/>
    </location>
</feature>
<evidence type="ECO:0000256" key="4">
    <source>
        <dbReference type="ARBA" id="ARBA00022833"/>
    </source>
</evidence>
<feature type="domain" description="C2H2-type" evidence="8">
    <location>
        <begin position="260"/>
        <end position="288"/>
    </location>
</feature>
<evidence type="ECO:0000256" key="2">
    <source>
        <dbReference type="ARBA" id="ARBA00022737"/>
    </source>
</evidence>
<dbReference type="VEuPathDB" id="VectorBase:MDOMA2_019903"/>
<name>T1PD12_MUSDO</name>
<feature type="compositionally biased region" description="Low complexity" evidence="7">
    <location>
        <begin position="706"/>
        <end position="717"/>
    </location>
</feature>
<feature type="region of interest" description="Disordered" evidence="7">
    <location>
        <begin position="558"/>
        <end position="584"/>
    </location>
</feature>
<evidence type="ECO:0000256" key="1">
    <source>
        <dbReference type="ARBA" id="ARBA00022723"/>
    </source>
</evidence>
<dbReference type="VEuPathDB" id="VectorBase:MDOA010561"/>
<evidence type="ECO:0000259" key="8">
    <source>
        <dbReference type="PROSITE" id="PS50157"/>
    </source>
</evidence>
<evidence type="ECO:0000313" key="9">
    <source>
        <dbReference type="EMBL" id="AFP61280.1"/>
    </source>
</evidence>
<reference evidence="9" key="1">
    <citation type="submission" date="2012-08" db="EMBL/GenBank/DDBJ databases">
        <title>Transcriptome of adult Musca domestica launches a platform for comparative house fly gene expression and characterization of differential gene expression among resistant and susceptible house flies.</title>
        <authorList>
            <person name="Liu N."/>
            <person name="Zhang L."/>
            <person name="Li M."/>
            <person name="Reid W."/>
        </authorList>
    </citation>
    <scope>NUCLEOTIDE SEQUENCE</scope>
    <source>
        <strain evidence="9">ALHF</strain>
        <tissue evidence="9">Whole body</tissue>
    </source>
</reference>
<dbReference type="PROSITE" id="PS00028">
    <property type="entry name" value="ZINC_FINGER_C2H2_1"/>
    <property type="match status" value="5"/>
</dbReference>
<evidence type="ECO:0000256" key="5">
    <source>
        <dbReference type="PROSITE-ProRule" id="PRU00042"/>
    </source>
</evidence>
<dbReference type="PANTHER" id="PTHR24379:SF121">
    <property type="entry name" value="C2H2-TYPE DOMAIN-CONTAINING PROTEIN"/>
    <property type="match status" value="1"/>
</dbReference>
<feature type="coiled-coil region" evidence="6">
    <location>
        <begin position="122"/>
        <end position="149"/>
    </location>
</feature>
<feature type="region of interest" description="Disordered" evidence="7">
    <location>
        <begin position="645"/>
        <end position="670"/>
    </location>
</feature>
<proteinExistence type="evidence at transcript level"/>
<keyword evidence="1" id="KW-0479">Metal-binding</keyword>
<feature type="compositionally biased region" description="Low complexity" evidence="7">
    <location>
        <begin position="778"/>
        <end position="795"/>
    </location>
</feature>
<dbReference type="SMART" id="SM00355">
    <property type="entry name" value="ZnF_C2H2"/>
    <property type="match status" value="7"/>
</dbReference>
<feature type="compositionally biased region" description="Low complexity" evidence="7">
    <location>
        <begin position="849"/>
        <end position="878"/>
    </location>
</feature>
<evidence type="ECO:0000256" key="3">
    <source>
        <dbReference type="ARBA" id="ARBA00022771"/>
    </source>
</evidence>
<accession>T1PD12</accession>
<feature type="domain" description="C2H2-type" evidence="8">
    <location>
        <begin position="385"/>
        <end position="412"/>
    </location>
</feature>
<evidence type="ECO:0000256" key="6">
    <source>
        <dbReference type="SAM" id="Coils"/>
    </source>
</evidence>
<evidence type="ECO:0000256" key="7">
    <source>
        <dbReference type="SAM" id="MobiDB-lite"/>
    </source>
</evidence>
<feature type="compositionally biased region" description="Low complexity" evidence="7">
    <location>
        <begin position="905"/>
        <end position="929"/>
    </location>
</feature>
<dbReference type="InterPro" id="IPR013087">
    <property type="entry name" value="Znf_C2H2_type"/>
</dbReference>
<feature type="region of interest" description="Disordered" evidence="7">
    <location>
        <begin position="696"/>
        <end position="929"/>
    </location>
</feature>
<dbReference type="InterPro" id="IPR036236">
    <property type="entry name" value="Znf_C2H2_sf"/>
</dbReference>
<feature type="region of interest" description="Disordered" evidence="7">
    <location>
        <begin position="1087"/>
        <end position="1115"/>
    </location>
</feature>
<dbReference type="PANTHER" id="PTHR24379">
    <property type="entry name" value="KRAB AND ZINC FINGER DOMAIN-CONTAINING"/>
    <property type="match status" value="1"/>
</dbReference>
<keyword evidence="4" id="KW-0862">Zinc</keyword>
<dbReference type="SUPFAM" id="SSF57667">
    <property type="entry name" value="beta-beta-alpha zinc fingers"/>
    <property type="match status" value="1"/>
</dbReference>
<feature type="compositionally biased region" description="Basic and acidic residues" evidence="7">
    <location>
        <begin position="801"/>
        <end position="815"/>
    </location>
</feature>
<protein>
    <submittedName>
        <fullName evidence="9">Zinc finger, C2H2 type</fullName>
    </submittedName>
</protein>
<feature type="domain" description="C2H2-type" evidence="8">
    <location>
        <begin position="412"/>
        <end position="439"/>
    </location>
</feature>
<sequence length="1115" mass="118248">MNNQMNSTVRKIHNLLSSGAVTVTGPNQPRILKQKIVGSGAGGGTTVVSSGLNNSLQQQQIATSSNRCYVCDDALGANQAQHPLTDMQTTHTSTKFPNKIGQLVGDAFMVIVSVEDVVCSRCTNLINYLDRLENDVERVKTNLMNLLHKKYGLNDDSGGGAGTTTTIGGGTTVTVANNIAAQQTPPPNKLQKLNSGAAVSAVQQMKISTPSPTSIQQHSAGTQTLQRKTTKIYKCLSCEYKTSDMRLFNTHYETCKDQNFQCKNCKKIFPNFGAMKQHMVREHNTPMDNTCAVCHINFVSETALRKHMENTHSTNVVVTSTTTLPVSQVAAAPAADSITAGVNAAGRGTTTALYTCNHCQFKSTDKVLFDEHMRKHMAGIKSKPFKCRLCAQRFETREAATTHAKQHQGNVYKCGACSMSFPKRDMLVKHFEEHQHQQQHQQHQLMQLSLQQAAAAAAAQQQLQQHQEQQRQHHQQQQQQQQMISIKQQPATQSQNLLTTQKLLQETIDEALSDSTTPVTTAASDVVANAANNIRFFSCHICSLTFIQENYYNQHMETHRRGDSSGGGGSHKKSSSSAGGGGNNLSTLNAAALLSEAAQQEHNELSHHGQDLNVHHQQQQISSMTGGAGSATISETDIESIFEKMHSDKGDNGGNVTTTSSGSGSGDQVVITSQAGSEGGITFNITLPGQESAAVTTSVEDQLKNTPTTSTAPVSVSIDMPMLDQPDETTHSAGTPPGTVGGDLKDAETESNKPPTSSGPVSMPSLDDDNEEPPANPPTTATGTTTEATAANTATSDGNDDSTKESAKQTTEETTKPAPEGDENKNETEASVVAAAASDDHPTAIGDQTATETPTTVTAAEDSQQSTTAAASGTTSVADDSHAEQQATEPSSTSATEEGGNATEQHQQQTHDQQLAAEAAAAAEGAAGEQHVAMELDEASMQAQVDGGQIKFILNESGQLLQLDNHIITDADGNQILVQDPEQIQQLLQSVGVLQSGEGLDGETLQMMTDGNGQMVLVQGENNETQLIDASLLNSEGQLVIQQSQDGEGGAHVIGEDGTRIPVSVSYTEDGQPIVQVQQQVLEAASAGSEAGIEKDAAEASEAAGNPDKIAIGTD</sequence>
<dbReference type="AlphaFoldDB" id="T1PD12"/>
<dbReference type="GO" id="GO:0008270">
    <property type="term" value="F:zinc ion binding"/>
    <property type="evidence" value="ECO:0007669"/>
    <property type="project" value="UniProtKB-KW"/>
</dbReference>
<keyword evidence="2" id="KW-0677">Repeat</keyword>
<dbReference type="PROSITE" id="PS50157">
    <property type="entry name" value="ZINC_FINGER_C2H2_2"/>
    <property type="match status" value="4"/>
</dbReference>
<keyword evidence="6" id="KW-0175">Coiled coil</keyword>
<dbReference type="Gene3D" id="3.30.160.60">
    <property type="entry name" value="Classic Zinc Finger"/>
    <property type="match status" value="3"/>
</dbReference>
<feature type="domain" description="C2H2-type" evidence="8">
    <location>
        <begin position="537"/>
        <end position="564"/>
    </location>
</feature>
<dbReference type="EMBL" id="KA646651">
    <property type="protein sequence ID" value="AFP61280.1"/>
    <property type="molecule type" value="mRNA"/>
</dbReference>
<organism evidence="9">
    <name type="scientific">Musca domestica</name>
    <name type="common">House fly</name>
    <dbReference type="NCBI Taxonomy" id="7370"/>
    <lineage>
        <taxon>Eukaryota</taxon>
        <taxon>Metazoa</taxon>
        <taxon>Ecdysozoa</taxon>
        <taxon>Arthropoda</taxon>
        <taxon>Hexapoda</taxon>
        <taxon>Insecta</taxon>
        <taxon>Pterygota</taxon>
        <taxon>Neoptera</taxon>
        <taxon>Endopterygota</taxon>
        <taxon>Diptera</taxon>
        <taxon>Brachycera</taxon>
        <taxon>Muscomorpha</taxon>
        <taxon>Muscoidea</taxon>
        <taxon>Muscidae</taxon>
        <taxon>Musca</taxon>
    </lineage>
</organism>